<protein>
    <submittedName>
        <fullName evidence="11">Cryptochrome DASH, chloroplastic/mitochondrial</fullName>
    </submittedName>
</protein>
<name>A0A1Q9DBA9_SYMMI</name>
<feature type="compositionally biased region" description="Basic and acidic residues" evidence="8">
    <location>
        <begin position="782"/>
        <end position="797"/>
    </location>
</feature>
<dbReference type="PROSITE" id="PS50330">
    <property type="entry name" value="UIM"/>
    <property type="match status" value="1"/>
</dbReference>
<dbReference type="InterPro" id="IPR015940">
    <property type="entry name" value="UBA"/>
</dbReference>
<feature type="compositionally biased region" description="Low complexity" evidence="8">
    <location>
        <begin position="740"/>
        <end position="751"/>
    </location>
</feature>
<feature type="domain" description="Photolyase/cryptochrome alpha/beta" evidence="10">
    <location>
        <begin position="175"/>
        <end position="312"/>
    </location>
</feature>
<dbReference type="NCBIfam" id="TIGR02765">
    <property type="entry name" value="crypto_DASH"/>
    <property type="match status" value="1"/>
</dbReference>
<evidence type="ECO:0000256" key="1">
    <source>
        <dbReference type="ARBA" id="ARBA00001932"/>
    </source>
</evidence>
<dbReference type="SUPFAM" id="SSF52425">
    <property type="entry name" value="Cryptochrome/photolyase, N-terminal domain"/>
    <property type="match status" value="1"/>
</dbReference>
<dbReference type="InterPro" id="IPR002081">
    <property type="entry name" value="Cryptochrome/DNA_photolyase_1"/>
</dbReference>
<feature type="site" description="Electron transfer via tryptophanyl radical" evidence="7">
    <location>
        <position position="568"/>
    </location>
</feature>
<feature type="compositionally biased region" description="Low complexity" evidence="8">
    <location>
        <begin position="921"/>
        <end position="945"/>
    </location>
</feature>
<feature type="compositionally biased region" description="Gly residues" evidence="8">
    <location>
        <begin position="907"/>
        <end position="920"/>
    </location>
</feature>
<evidence type="ECO:0000256" key="5">
    <source>
        <dbReference type="ARBA" id="ARBA00022991"/>
    </source>
</evidence>
<evidence type="ECO:0000256" key="8">
    <source>
        <dbReference type="SAM" id="MobiDB-lite"/>
    </source>
</evidence>
<dbReference type="InterPro" id="IPR006050">
    <property type="entry name" value="DNA_photolyase_N"/>
</dbReference>
<feature type="binding site" evidence="6">
    <location>
        <position position="423"/>
    </location>
    <ligand>
        <name>FAD</name>
        <dbReference type="ChEBI" id="CHEBI:57692"/>
    </ligand>
</feature>
<evidence type="ECO:0000259" key="9">
    <source>
        <dbReference type="PROSITE" id="PS50030"/>
    </source>
</evidence>
<comment type="similarity">
    <text evidence="2">Belongs to the DNA photolyase class-1 family.</text>
</comment>
<dbReference type="GO" id="GO:0003677">
    <property type="term" value="F:DNA binding"/>
    <property type="evidence" value="ECO:0007669"/>
    <property type="project" value="TreeGrafter"/>
</dbReference>
<evidence type="ECO:0000256" key="3">
    <source>
        <dbReference type="ARBA" id="ARBA00022630"/>
    </source>
</evidence>
<keyword evidence="12" id="KW-1185">Reference proteome</keyword>
<dbReference type="PROSITE" id="PS51645">
    <property type="entry name" value="PHR_CRY_ALPHA_BETA"/>
    <property type="match status" value="1"/>
</dbReference>
<evidence type="ECO:0000256" key="7">
    <source>
        <dbReference type="PIRSR" id="PIRSR602081-2"/>
    </source>
</evidence>
<dbReference type="SUPFAM" id="SSF46934">
    <property type="entry name" value="UBA-like"/>
    <property type="match status" value="1"/>
</dbReference>
<dbReference type="GO" id="GO:0071949">
    <property type="term" value="F:FAD binding"/>
    <property type="evidence" value="ECO:0007669"/>
    <property type="project" value="TreeGrafter"/>
</dbReference>
<feature type="compositionally biased region" description="Basic and acidic residues" evidence="8">
    <location>
        <begin position="860"/>
        <end position="873"/>
    </location>
</feature>
<sequence>MLMSALMLKNMQASRSCLVFTAGAAVCTCAGPAVASASKLAMVGAAAAGTVAGITADAFLVARPRVPRPLSPGQRFDWAAMRLLDAMRAMAGFDLVLVFWPEHAGEVSIWVEPISVGDAARLVVGKKTSAEDASVMGALDHIPSGVDHTFVMWKTNKGHLFVSERLHDGRVLAKVNVVWFKCTDLRTHDHAALKAAHSKGLPVLHLYIFDPFWHAGKTRLCGYPKTGPIRNRFQLEAVNDVATKLAAAGHRLNVRTNISTKACFEELCQDFSVQEVFAFREICSEELRIERQVRQVVGRSRGSLSTFWGFELYHHDDLTFDPRAPKGAFNSYTAFRKRVEEGSYVRPSHKEHPVFRGTDSVAWKRADALPELPQVMGAIYDAATDPGEKKDPRAELRWTGGETAALARVQEFLWEEDSLGLDYVGATMTMDPSKSCMRDKAMSKFSPWLAHGCLSPRLLYEEVKRYEKERRKNKSTYWIVHELLWRDFVRFASINAGTSIFKIGGPLNVQPSWAWSSDRQKLMAWTSGNTGFPFIDCFMRELKTTGYCNHMGRETAGWFLIADLGLDWRMAAEWFESVLIDYEPTANWYNWTYRCLPAARQKRSPGECLGSLEILKWGTQHDPDATYIKRWIPELRSLPSTVAREPWRLGLNGQASDSSASGLRPAPTGQFSVSRQPLEALLAMGFDEKDAAIALFRTWEDPDAAAALLLSDGTHSNESGTAAHPKDVQQVDDSEDEELAQALALSLQGSQTEATKESKPSFEYGKDYPKPMIQPVSLMHTEQAEEEARQQQSKRDSQIVAAKRHKGNSGQAGQVFRKTEWEQARQAWPAETPTGANAGWSANRGDSRRQNGYSSWQRRSRNEEQTEPVDKHVGGSGSVEDLHRGTMLPFLKGRAMPIEDLAHRHGAGGGPPGHGTGAAAGGVSPAAVAAAKAPAEAAKLISAGN</sequence>
<keyword evidence="4 6" id="KW-0274">FAD</keyword>
<dbReference type="AlphaFoldDB" id="A0A1Q9DBA9"/>
<evidence type="ECO:0000313" key="12">
    <source>
        <dbReference type="Proteomes" id="UP000186817"/>
    </source>
</evidence>
<feature type="site" description="Electron transfer via tryptophanyl radical" evidence="7">
    <location>
        <position position="591"/>
    </location>
</feature>
<gene>
    <name evidence="11" type="primary">CRYD</name>
    <name evidence="11" type="ORF">AK812_SmicGene25672</name>
</gene>
<feature type="region of interest" description="Disordered" evidence="8">
    <location>
        <begin position="902"/>
        <end position="945"/>
    </location>
</feature>
<dbReference type="SUPFAM" id="SSF48173">
    <property type="entry name" value="Cryptochrome/photolyase FAD-binding domain"/>
    <property type="match status" value="1"/>
</dbReference>
<dbReference type="EMBL" id="LSRX01000619">
    <property type="protein sequence ID" value="OLP92523.1"/>
    <property type="molecule type" value="Genomic_DNA"/>
</dbReference>
<evidence type="ECO:0000313" key="11">
    <source>
        <dbReference type="EMBL" id="OLP92523.1"/>
    </source>
</evidence>
<dbReference type="PANTHER" id="PTHR11455">
    <property type="entry name" value="CRYPTOCHROME"/>
    <property type="match status" value="1"/>
</dbReference>
<dbReference type="Proteomes" id="UP000186817">
    <property type="component" value="Unassembled WGS sequence"/>
</dbReference>
<dbReference type="InterPro" id="IPR009060">
    <property type="entry name" value="UBA-like_sf"/>
</dbReference>
<dbReference type="Gene3D" id="3.40.50.620">
    <property type="entry name" value="HUPs"/>
    <property type="match status" value="1"/>
</dbReference>
<comment type="caution">
    <text evidence="11">The sequence shown here is derived from an EMBL/GenBank/DDBJ whole genome shotgun (WGS) entry which is preliminary data.</text>
</comment>
<comment type="cofactor">
    <cofactor evidence="6">
        <name>FAD</name>
        <dbReference type="ChEBI" id="CHEBI:57692"/>
    </cofactor>
    <text evidence="6">Binds 1 FAD per subunit.</text>
</comment>
<dbReference type="InterPro" id="IPR014133">
    <property type="entry name" value="Cry_DASH"/>
</dbReference>
<dbReference type="GO" id="GO:0000719">
    <property type="term" value="P:photoreactive repair"/>
    <property type="evidence" value="ECO:0007669"/>
    <property type="project" value="TreeGrafter"/>
</dbReference>
<dbReference type="GO" id="GO:0003904">
    <property type="term" value="F:deoxyribodipyrimidine photo-lyase activity"/>
    <property type="evidence" value="ECO:0007669"/>
    <property type="project" value="TreeGrafter"/>
</dbReference>
<feature type="domain" description="UBA" evidence="9">
    <location>
        <begin position="672"/>
        <end position="712"/>
    </location>
</feature>
<organism evidence="11 12">
    <name type="scientific">Symbiodinium microadriaticum</name>
    <name type="common">Dinoflagellate</name>
    <name type="synonym">Zooxanthella microadriatica</name>
    <dbReference type="NCBI Taxonomy" id="2951"/>
    <lineage>
        <taxon>Eukaryota</taxon>
        <taxon>Sar</taxon>
        <taxon>Alveolata</taxon>
        <taxon>Dinophyceae</taxon>
        <taxon>Suessiales</taxon>
        <taxon>Symbiodiniaceae</taxon>
        <taxon>Symbiodinium</taxon>
    </lineage>
</organism>
<evidence type="ECO:0000256" key="4">
    <source>
        <dbReference type="ARBA" id="ARBA00022827"/>
    </source>
</evidence>
<dbReference type="Gene3D" id="1.25.40.80">
    <property type="match status" value="1"/>
</dbReference>
<accession>A0A1Q9DBA9</accession>
<dbReference type="PROSITE" id="PS50030">
    <property type="entry name" value="UBA"/>
    <property type="match status" value="1"/>
</dbReference>
<dbReference type="InterPro" id="IPR014729">
    <property type="entry name" value="Rossmann-like_a/b/a_fold"/>
</dbReference>
<feature type="compositionally biased region" description="Basic and acidic residues" evidence="8">
    <location>
        <begin position="754"/>
        <end position="769"/>
    </location>
</feature>
<comment type="cofactor">
    <cofactor evidence="1">
        <name>(6R)-5,10-methylene-5,6,7,8-tetrahydrofolate</name>
        <dbReference type="ChEBI" id="CHEBI:15636"/>
    </cofactor>
</comment>
<feature type="site" description="Electron transfer via tryptophanyl radical" evidence="7">
    <location>
        <position position="515"/>
    </location>
</feature>
<reference evidence="11 12" key="1">
    <citation type="submission" date="2016-02" db="EMBL/GenBank/DDBJ databases">
        <title>Genome analysis of coral dinoflagellate symbionts highlights evolutionary adaptations to a symbiotic lifestyle.</title>
        <authorList>
            <person name="Aranda M."/>
            <person name="Li Y."/>
            <person name="Liew Y.J."/>
            <person name="Baumgarten S."/>
            <person name="Simakov O."/>
            <person name="Wilson M."/>
            <person name="Piel J."/>
            <person name="Ashoor H."/>
            <person name="Bougouffa S."/>
            <person name="Bajic V.B."/>
            <person name="Ryu T."/>
            <person name="Ravasi T."/>
            <person name="Bayer T."/>
            <person name="Micklem G."/>
            <person name="Kim H."/>
            <person name="Bhak J."/>
            <person name="Lajeunesse T.C."/>
            <person name="Voolstra C.R."/>
        </authorList>
    </citation>
    <scope>NUCLEOTIDE SEQUENCE [LARGE SCALE GENOMIC DNA]</scope>
    <source>
        <strain evidence="11 12">CCMP2467</strain>
    </source>
</reference>
<proteinExistence type="inferred from homology"/>
<evidence type="ECO:0000256" key="6">
    <source>
        <dbReference type="PIRSR" id="PIRSR602081-1"/>
    </source>
</evidence>
<feature type="region of interest" description="Disordered" evidence="8">
    <location>
        <begin position="715"/>
        <end position="884"/>
    </location>
</feature>
<dbReference type="Gene3D" id="1.10.8.10">
    <property type="entry name" value="DNA helicase RuvA subunit, C-terminal domain"/>
    <property type="match status" value="1"/>
</dbReference>
<evidence type="ECO:0000259" key="10">
    <source>
        <dbReference type="PROSITE" id="PS51645"/>
    </source>
</evidence>
<dbReference type="Pfam" id="PF03441">
    <property type="entry name" value="FAD_binding_7"/>
    <property type="match status" value="1"/>
</dbReference>
<dbReference type="InterPro" id="IPR036134">
    <property type="entry name" value="Crypto/Photolyase_FAD-like_sf"/>
</dbReference>
<feature type="compositionally biased region" description="Acidic residues" evidence="8">
    <location>
        <begin position="730"/>
        <end position="739"/>
    </location>
</feature>
<dbReference type="Pfam" id="PF00875">
    <property type="entry name" value="DNA_photolyase"/>
    <property type="match status" value="1"/>
</dbReference>
<dbReference type="InterPro" id="IPR036155">
    <property type="entry name" value="Crypto/Photolyase_N_sf"/>
</dbReference>
<dbReference type="InterPro" id="IPR003903">
    <property type="entry name" value="UIM_dom"/>
</dbReference>
<dbReference type="OrthoDB" id="435881at2759"/>
<dbReference type="Gene3D" id="1.10.579.10">
    <property type="entry name" value="DNA Cyclobutane Dipyrimidine Photolyase, subunit A, domain 3"/>
    <property type="match status" value="1"/>
</dbReference>
<dbReference type="PANTHER" id="PTHR11455:SF22">
    <property type="entry name" value="CRYPTOCHROME DASH"/>
    <property type="match status" value="1"/>
</dbReference>
<keyword evidence="3 6" id="KW-0285">Flavoprotein</keyword>
<keyword evidence="5" id="KW-0157">Chromophore</keyword>
<evidence type="ECO:0000256" key="2">
    <source>
        <dbReference type="ARBA" id="ARBA00005862"/>
    </source>
</evidence>
<dbReference type="InterPro" id="IPR005101">
    <property type="entry name" value="Cryptochr/Photolyase_FAD-bd"/>
</dbReference>